<protein>
    <recommendedName>
        <fullName evidence="4">Lipoprotein</fullName>
    </recommendedName>
</protein>
<comment type="caution">
    <text evidence="2">The sequence shown here is derived from an EMBL/GenBank/DDBJ whole genome shotgun (WGS) entry which is preliminary data.</text>
</comment>
<organism evidence="2 3">
    <name type="scientific">Streptomyces taklimakanensis</name>
    <dbReference type="NCBI Taxonomy" id="2569853"/>
    <lineage>
        <taxon>Bacteria</taxon>
        <taxon>Bacillati</taxon>
        <taxon>Actinomycetota</taxon>
        <taxon>Actinomycetes</taxon>
        <taxon>Kitasatosporales</taxon>
        <taxon>Streptomycetaceae</taxon>
        <taxon>Streptomyces</taxon>
    </lineage>
</organism>
<keyword evidence="1" id="KW-0732">Signal</keyword>
<name>A0A6G2BDU7_9ACTN</name>
<sequence length="361" mass="38586">MTVTRKSLAAVGCALLLAVSVACGGSERADVGTRARQSVDRLGEWEAVSVTARVEAPAGRVRDVLRRGRERGARTVPSPDDARLLARTEVAFAFGADRPLREVDGDRLDTAAALSFGGPDLVGYKSIGTDFYVRVDWTGLAAETGDRHGTVARAVEQAETADVLPPSLAAARDLFRGRWVQIDPEEFDHFARAVGGAYGERAQRLANSVDLLQSAEAQHHLIGSVRRALDEHATFRDVGHADGAERIDVLLPARALADDLSDALEPLAERFDGIGFTWLEEAPDREVTVELELRGGTLSGMTVDLGQFLEEGPAEPDPLPLVLTFAPGQVVPVRAPGDAKWLDPQDVMAAVLYGELGSAAP</sequence>
<evidence type="ECO:0008006" key="4">
    <source>
        <dbReference type="Google" id="ProtNLM"/>
    </source>
</evidence>
<dbReference type="EMBL" id="WIXO01000001">
    <property type="protein sequence ID" value="MTE20451.1"/>
    <property type="molecule type" value="Genomic_DNA"/>
</dbReference>
<accession>A0A6G2BDU7</accession>
<keyword evidence="3" id="KW-1185">Reference proteome</keyword>
<dbReference type="OrthoDB" id="4117056at2"/>
<proteinExistence type="predicted"/>
<gene>
    <name evidence="2" type="ORF">F0L17_15315</name>
</gene>
<dbReference type="Proteomes" id="UP000473014">
    <property type="component" value="Unassembled WGS sequence"/>
</dbReference>
<evidence type="ECO:0000313" key="3">
    <source>
        <dbReference type="Proteomes" id="UP000473014"/>
    </source>
</evidence>
<dbReference type="RefSeq" id="WP_155071527.1">
    <property type="nucleotide sequence ID" value="NZ_WIXO01000001.1"/>
</dbReference>
<reference evidence="2 3" key="1">
    <citation type="submission" date="2019-11" db="EMBL/GenBank/DDBJ databases">
        <authorList>
            <person name="Yuan L."/>
        </authorList>
    </citation>
    <scope>NUCLEOTIDE SEQUENCE [LARGE SCALE GENOMIC DNA]</scope>
    <source>
        <strain evidence="2 3">TRM43335</strain>
    </source>
</reference>
<dbReference type="AlphaFoldDB" id="A0A6G2BDU7"/>
<evidence type="ECO:0000256" key="1">
    <source>
        <dbReference type="SAM" id="SignalP"/>
    </source>
</evidence>
<dbReference type="PROSITE" id="PS51257">
    <property type="entry name" value="PROKAR_LIPOPROTEIN"/>
    <property type="match status" value="1"/>
</dbReference>
<feature type="chain" id="PRO_5039028022" description="Lipoprotein" evidence="1">
    <location>
        <begin position="25"/>
        <end position="361"/>
    </location>
</feature>
<evidence type="ECO:0000313" key="2">
    <source>
        <dbReference type="EMBL" id="MTE20451.1"/>
    </source>
</evidence>
<feature type="signal peptide" evidence="1">
    <location>
        <begin position="1"/>
        <end position="24"/>
    </location>
</feature>